<reference evidence="3 4" key="1">
    <citation type="submission" date="2020-01" db="EMBL/GenBank/DDBJ databases">
        <title>Frigidibacter albus SP32T (=CGMCC 1.13995T).</title>
        <authorList>
            <person name="Liao X."/>
        </authorList>
    </citation>
    <scope>NUCLEOTIDE SEQUENCE [LARGE SCALE GENOMIC DNA]</scope>
    <source>
        <strain evidence="3 4">SP32</strain>
    </source>
</reference>
<dbReference type="SUPFAM" id="SSF111384">
    <property type="entry name" value="OmpH-like"/>
    <property type="match status" value="1"/>
</dbReference>
<dbReference type="EMBL" id="WWNR01000002">
    <property type="protein sequence ID" value="MZQ88051.1"/>
    <property type="molecule type" value="Genomic_DNA"/>
</dbReference>
<feature type="signal peptide" evidence="2">
    <location>
        <begin position="1"/>
        <end position="21"/>
    </location>
</feature>
<evidence type="ECO:0000313" key="3">
    <source>
        <dbReference type="EMBL" id="MZQ88051.1"/>
    </source>
</evidence>
<gene>
    <name evidence="3" type="ORF">GS660_02925</name>
</gene>
<dbReference type="SMART" id="SM00935">
    <property type="entry name" value="OmpH"/>
    <property type="match status" value="1"/>
</dbReference>
<dbReference type="RefSeq" id="WP_161343273.1">
    <property type="nucleotide sequence ID" value="NZ_BMGW01000002.1"/>
</dbReference>
<feature type="region of interest" description="Disordered" evidence="1">
    <location>
        <begin position="203"/>
        <end position="228"/>
    </location>
</feature>
<accession>A0A6L8VE82</accession>
<organism evidence="3 4">
    <name type="scientific">Frigidibacter albus</name>
    <dbReference type="NCBI Taxonomy" id="1465486"/>
    <lineage>
        <taxon>Bacteria</taxon>
        <taxon>Pseudomonadati</taxon>
        <taxon>Pseudomonadota</taxon>
        <taxon>Alphaproteobacteria</taxon>
        <taxon>Rhodobacterales</taxon>
        <taxon>Paracoccaceae</taxon>
        <taxon>Frigidibacter</taxon>
    </lineage>
</organism>
<feature type="compositionally biased region" description="Acidic residues" evidence="1">
    <location>
        <begin position="212"/>
        <end position="221"/>
    </location>
</feature>
<evidence type="ECO:0000313" key="4">
    <source>
        <dbReference type="Proteomes" id="UP000477083"/>
    </source>
</evidence>
<sequence length="228" mass="23935">MAGPCRLALVLLMLAGGAASAQDLALDPATGFAQQFAQAAPGGLPATSFPTGTAVLQAPILTLNDEQLFDESAWGARAEAEIEAAAAALATENRRIEAQLLAEERSLTDRRPGMDPAAFRAEADAFDERVTGIRRAQDVKARAVSRLREAERRAFFSAAVPILSEVMRKHGAVAILDARAIFLADSQIDVTAEVVALADQRLGPGAAPELPDPVEEPEGEDAPTPTAD</sequence>
<evidence type="ECO:0000256" key="2">
    <source>
        <dbReference type="SAM" id="SignalP"/>
    </source>
</evidence>
<dbReference type="Gene3D" id="3.30.910.20">
    <property type="entry name" value="Skp domain"/>
    <property type="match status" value="1"/>
</dbReference>
<evidence type="ECO:0000256" key="1">
    <source>
        <dbReference type="SAM" id="MobiDB-lite"/>
    </source>
</evidence>
<comment type="caution">
    <text evidence="3">The sequence shown here is derived from an EMBL/GenBank/DDBJ whole genome shotgun (WGS) entry which is preliminary data.</text>
</comment>
<dbReference type="AlphaFoldDB" id="A0A6L8VE82"/>
<keyword evidence="2" id="KW-0732">Signal</keyword>
<dbReference type="InterPro" id="IPR005632">
    <property type="entry name" value="Chaperone_Skp"/>
</dbReference>
<dbReference type="Pfam" id="PF03938">
    <property type="entry name" value="OmpH"/>
    <property type="match status" value="1"/>
</dbReference>
<dbReference type="Proteomes" id="UP000477083">
    <property type="component" value="Unassembled WGS sequence"/>
</dbReference>
<feature type="chain" id="PRO_5026977457" evidence="2">
    <location>
        <begin position="22"/>
        <end position="228"/>
    </location>
</feature>
<dbReference type="GO" id="GO:0051082">
    <property type="term" value="F:unfolded protein binding"/>
    <property type="evidence" value="ECO:0007669"/>
    <property type="project" value="InterPro"/>
</dbReference>
<proteinExistence type="predicted"/>
<protein>
    <submittedName>
        <fullName evidence="3">OmpH family outer membrane protein</fullName>
    </submittedName>
</protein>
<name>A0A6L8VE82_9RHOB</name>
<keyword evidence="4" id="KW-1185">Reference proteome</keyword>
<dbReference type="OrthoDB" id="7868372at2"/>
<dbReference type="InterPro" id="IPR024930">
    <property type="entry name" value="Skp_dom_sf"/>
</dbReference>